<dbReference type="EMBL" id="SNRW01006384">
    <property type="protein sequence ID" value="KAA6383186.1"/>
    <property type="molecule type" value="Genomic_DNA"/>
</dbReference>
<protein>
    <submittedName>
        <fullName evidence="2">Uncharacterized protein</fullName>
    </submittedName>
</protein>
<feature type="compositionally biased region" description="Polar residues" evidence="1">
    <location>
        <begin position="47"/>
        <end position="85"/>
    </location>
</feature>
<evidence type="ECO:0000313" key="2">
    <source>
        <dbReference type="EMBL" id="KAA6383186.1"/>
    </source>
</evidence>
<evidence type="ECO:0000313" key="3">
    <source>
        <dbReference type="Proteomes" id="UP000324800"/>
    </source>
</evidence>
<dbReference type="AlphaFoldDB" id="A0A5J4VL58"/>
<feature type="region of interest" description="Disordered" evidence="1">
    <location>
        <begin position="44"/>
        <end position="85"/>
    </location>
</feature>
<dbReference type="Proteomes" id="UP000324800">
    <property type="component" value="Unassembled WGS sequence"/>
</dbReference>
<sequence length="85" mass="9625">MLRKFDDTLTNECSRASQLSMSSYVCIKMMIAEIIVQHAEMFEEENTQSQNYSKDDNITQATDSHILNADPASSNIDSYIPITND</sequence>
<evidence type="ECO:0000256" key="1">
    <source>
        <dbReference type="SAM" id="MobiDB-lite"/>
    </source>
</evidence>
<name>A0A5J4VL58_9EUKA</name>
<gene>
    <name evidence="2" type="ORF">EZS28_021286</name>
</gene>
<organism evidence="2 3">
    <name type="scientific">Streblomastix strix</name>
    <dbReference type="NCBI Taxonomy" id="222440"/>
    <lineage>
        <taxon>Eukaryota</taxon>
        <taxon>Metamonada</taxon>
        <taxon>Preaxostyla</taxon>
        <taxon>Oxymonadida</taxon>
        <taxon>Streblomastigidae</taxon>
        <taxon>Streblomastix</taxon>
    </lineage>
</organism>
<reference evidence="2 3" key="1">
    <citation type="submission" date="2019-03" db="EMBL/GenBank/DDBJ databases">
        <title>Single cell metagenomics reveals metabolic interactions within the superorganism composed of flagellate Streblomastix strix and complex community of Bacteroidetes bacteria on its surface.</title>
        <authorList>
            <person name="Treitli S.C."/>
            <person name="Kolisko M."/>
            <person name="Husnik F."/>
            <person name="Keeling P."/>
            <person name="Hampl V."/>
        </authorList>
    </citation>
    <scope>NUCLEOTIDE SEQUENCE [LARGE SCALE GENOMIC DNA]</scope>
    <source>
        <strain evidence="2">ST1C</strain>
    </source>
</reference>
<proteinExistence type="predicted"/>
<accession>A0A5J4VL58</accession>
<comment type="caution">
    <text evidence="2">The sequence shown here is derived from an EMBL/GenBank/DDBJ whole genome shotgun (WGS) entry which is preliminary data.</text>
</comment>